<gene>
    <name evidence="1" type="ORF">T4B_14545</name>
    <name evidence="3" type="ORF">T4C_10528</name>
    <name evidence="2" type="ORF">T4C_2591</name>
</gene>
<dbReference type="EMBL" id="JYDS01001462">
    <property type="protein sequence ID" value="KRY98900.1"/>
    <property type="molecule type" value="Genomic_DNA"/>
</dbReference>
<evidence type="ECO:0000313" key="5">
    <source>
        <dbReference type="Proteomes" id="UP000054826"/>
    </source>
</evidence>
<evidence type="ECO:0000313" key="2">
    <source>
        <dbReference type="EMBL" id="KRZ09233.1"/>
    </source>
</evidence>
<name>A0A0V1GKW4_TRIPS</name>
<proteinExistence type="predicted"/>
<protein>
    <submittedName>
        <fullName evidence="1">Uncharacterized protein</fullName>
    </submittedName>
</protein>
<accession>A0A0V1GKW4</accession>
<evidence type="ECO:0000313" key="4">
    <source>
        <dbReference type="Proteomes" id="UP000054805"/>
    </source>
</evidence>
<comment type="caution">
    <text evidence="1">The sequence shown here is derived from an EMBL/GenBank/DDBJ whole genome shotgun (WGS) entry which is preliminary data.</text>
</comment>
<organism evidence="1 4">
    <name type="scientific">Trichinella pseudospiralis</name>
    <name type="common">Parasitic roundworm</name>
    <dbReference type="NCBI Taxonomy" id="6337"/>
    <lineage>
        <taxon>Eukaryota</taxon>
        <taxon>Metazoa</taxon>
        <taxon>Ecdysozoa</taxon>
        <taxon>Nematoda</taxon>
        <taxon>Enoplea</taxon>
        <taxon>Dorylaimia</taxon>
        <taxon>Trichinellida</taxon>
        <taxon>Trichinellidae</taxon>
        <taxon>Trichinella</taxon>
    </lineage>
</organism>
<reference evidence="4 5" key="1">
    <citation type="submission" date="2015-01" db="EMBL/GenBank/DDBJ databases">
        <title>Evolution of Trichinella species and genotypes.</title>
        <authorList>
            <person name="Korhonen P.K."/>
            <person name="Edoardo P."/>
            <person name="Giuseppe L.R."/>
            <person name="Gasser R.B."/>
        </authorList>
    </citation>
    <scope>NUCLEOTIDE SEQUENCE [LARGE SCALE GENOMIC DNA]</scope>
    <source>
        <strain evidence="2">ISS176</strain>
        <strain evidence="1">ISS588</strain>
    </source>
</reference>
<evidence type="ECO:0000313" key="3">
    <source>
        <dbReference type="EMBL" id="KRZ09296.1"/>
    </source>
</evidence>
<dbReference type="Proteomes" id="UP000054826">
    <property type="component" value="Unassembled WGS sequence"/>
</dbReference>
<dbReference type="AlphaFoldDB" id="A0A0V1GKW4"/>
<dbReference type="EMBL" id="JYDV01000617">
    <property type="protein sequence ID" value="KRZ09233.1"/>
    <property type="molecule type" value="Genomic_DNA"/>
</dbReference>
<dbReference type="Proteomes" id="UP000054805">
    <property type="component" value="Unassembled WGS sequence"/>
</dbReference>
<dbReference type="EMBL" id="JYDV01000616">
    <property type="protein sequence ID" value="KRZ09296.1"/>
    <property type="molecule type" value="Genomic_DNA"/>
</dbReference>
<sequence length="32" mass="3729">MGINRSETLAVNLHGQYEFYMQLIPELLDSMD</sequence>
<keyword evidence="4" id="KW-1185">Reference proteome</keyword>
<evidence type="ECO:0000313" key="1">
    <source>
        <dbReference type="EMBL" id="KRY98900.1"/>
    </source>
</evidence>